<reference evidence="15" key="1">
    <citation type="submission" date="2025-08" db="UniProtKB">
        <authorList>
            <consortium name="RefSeq"/>
        </authorList>
    </citation>
    <scope>IDENTIFICATION</scope>
    <source>
        <tissue evidence="15">Testes</tissue>
    </source>
</reference>
<feature type="non-terminal residue" evidence="15">
    <location>
        <position position="1"/>
    </location>
</feature>
<evidence type="ECO:0000256" key="10">
    <source>
        <dbReference type="ARBA" id="ARBA00023002"/>
    </source>
</evidence>
<evidence type="ECO:0000256" key="1">
    <source>
        <dbReference type="ARBA" id="ARBA00001962"/>
    </source>
</evidence>
<comment type="cofactor">
    <cofactor evidence="1">
        <name>Fe cation</name>
        <dbReference type="ChEBI" id="CHEBI:24875"/>
    </cofactor>
</comment>
<keyword evidence="10" id="KW-0560">Oxidoreductase</keyword>
<evidence type="ECO:0000313" key="14">
    <source>
        <dbReference type="Proteomes" id="UP000694865"/>
    </source>
</evidence>
<evidence type="ECO:0000256" key="11">
    <source>
        <dbReference type="ARBA" id="ARBA00023004"/>
    </source>
</evidence>
<comment type="similarity">
    <text evidence="3">Belongs to the alternative oxidase family.</text>
</comment>
<accession>A0ABM0MV30</accession>
<protein>
    <submittedName>
        <fullName evidence="15">Alternative oxidase, mitochondrial-like</fullName>
    </submittedName>
</protein>
<keyword evidence="6 13" id="KW-0812">Transmembrane</keyword>
<gene>
    <name evidence="15" type="primary">LOC102805365</name>
</gene>
<keyword evidence="4" id="KW-0813">Transport</keyword>
<keyword evidence="8" id="KW-0249">Electron transport</keyword>
<dbReference type="PANTHER" id="PTHR31803">
    <property type="entry name" value="ALTERNATIVE OXIDASE"/>
    <property type="match status" value="1"/>
</dbReference>
<dbReference type="InterPro" id="IPR038659">
    <property type="entry name" value="AOX_sf"/>
</dbReference>
<dbReference type="Gene3D" id="1.20.1260.140">
    <property type="entry name" value="Alternative oxidase"/>
    <property type="match status" value="2"/>
</dbReference>
<dbReference type="InterPro" id="IPR002680">
    <property type="entry name" value="AOX"/>
</dbReference>
<keyword evidence="9 13" id="KW-1133">Transmembrane helix</keyword>
<keyword evidence="12 13" id="KW-0472">Membrane</keyword>
<sequence length="126" mass="14372">AAYKSVQALRKSFDVLSGYKRGKPSEKKWLVRIIFLETVAGVPGMVAAMVRHLNSLRRMKRDHGWIHTLLEEAENERMHLMTALQEDAMMRDVIEVIRADEAHHRVVNHTLGSLDKDAKNPYGPGQ</sequence>
<keyword evidence="14" id="KW-1185">Reference proteome</keyword>
<proteinExistence type="inferred from homology"/>
<organism evidence="14 15">
    <name type="scientific">Saccoglossus kowalevskii</name>
    <name type="common">Acorn worm</name>
    <dbReference type="NCBI Taxonomy" id="10224"/>
    <lineage>
        <taxon>Eukaryota</taxon>
        <taxon>Metazoa</taxon>
        <taxon>Hemichordata</taxon>
        <taxon>Enteropneusta</taxon>
        <taxon>Harrimaniidae</taxon>
        <taxon>Saccoglossus</taxon>
    </lineage>
</organism>
<evidence type="ECO:0000256" key="9">
    <source>
        <dbReference type="ARBA" id="ARBA00022989"/>
    </source>
</evidence>
<dbReference type="GeneID" id="102805365"/>
<feature type="transmembrane region" description="Helical" evidence="13">
    <location>
        <begin position="29"/>
        <end position="50"/>
    </location>
</feature>
<evidence type="ECO:0000313" key="15">
    <source>
        <dbReference type="RefSeq" id="XP_006823871.1"/>
    </source>
</evidence>
<keyword evidence="7" id="KW-0479">Metal-binding</keyword>
<keyword evidence="11" id="KW-0408">Iron</keyword>
<evidence type="ECO:0000256" key="4">
    <source>
        <dbReference type="ARBA" id="ARBA00022448"/>
    </source>
</evidence>
<evidence type="ECO:0000256" key="5">
    <source>
        <dbReference type="ARBA" id="ARBA00022660"/>
    </source>
</evidence>
<dbReference type="Pfam" id="PF01786">
    <property type="entry name" value="AOX"/>
    <property type="match status" value="1"/>
</dbReference>
<keyword evidence="5" id="KW-0679">Respiratory chain</keyword>
<dbReference type="RefSeq" id="XP_006823871.1">
    <property type="nucleotide sequence ID" value="XM_006823808.1"/>
</dbReference>
<evidence type="ECO:0000256" key="8">
    <source>
        <dbReference type="ARBA" id="ARBA00022982"/>
    </source>
</evidence>
<evidence type="ECO:0000256" key="7">
    <source>
        <dbReference type="ARBA" id="ARBA00022723"/>
    </source>
</evidence>
<evidence type="ECO:0000256" key="6">
    <source>
        <dbReference type="ARBA" id="ARBA00022692"/>
    </source>
</evidence>
<comment type="subcellular location">
    <subcellularLocation>
        <location evidence="2">Membrane</location>
    </subcellularLocation>
</comment>
<evidence type="ECO:0000256" key="13">
    <source>
        <dbReference type="SAM" id="Phobius"/>
    </source>
</evidence>
<evidence type="ECO:0000256" key="2">
    <source>
        <dbReference type="ARBA" id="ARBA00004370"/>
    </source>
</evidence>
<dbReference type="Proteomes" id="UP000694865">
    <property type="component" value="Unplaced"/>
</dbReference>
<evidence type="ECO:0000256" key="3">
    <source>
        <dbReference type="ARBA" id="ARBA00008388"/>
    </source>
</evidence>
<dbReference type="PANTHER" id="PTHR31803:SF3">
    <property type="entry name" value="ALTERNATIVE OXIDASE"/>
    <property type="match status" value="1"/>
</dbReference>
<name>A0ABM0MV30_SACKO</name>
<evidence type="ECO:0000256" key="12">
    <source>
        <dbReference type="ARBA" id="ARBA00023136"/>
    </source>
</evidence>